<reference evidence="2 3" key="1">
    <citation type="submission" date="2020-02" db="EMBL/GenBank/DDBJ databases">
        <title>Draft genome sequence of Haematococcus lacustris strain NIES-144.</title>
        <authorList>
            <person name="Morimoto D."/>
            <person name="Nakagawa S."/>
            <person name="Yoshida T."/>
            <person name="Sawayama S."/>
        </authorList>
    </citation>
    <scope>NUCLEOTIDE SEQUENCE [LARGE SCALE GENOMIC DNA]</scope>
    <source>
        <strain evidence="2 3">NIES-144</strain>
    </source>
</reference>
<protein>
    <submittedName>
        <fullName evidence="2">Uncharacterized protein</fullName>
    </submittedName>
</protein>
<dbReference type="AlphaFoldDB" id="A0A699ZB90"/>
<dbReference type="Proteomes" id="UP000485058">
    <property type="component" value="Unassembled WGS sequence"/>
</dbReference>
<evidence type="ECO:0000313" key="2">
    <source>
        <dbReference type="EMBL" id="GFH18660.1"/>
    </source>
</evidence>
<feature type="compositionally biased region" description="Pro residues" evidence="1">
    <location>
        <begin position="23"/>
        <end position="40"/>
    </location>
</feature>
<keyword evidence="3" id="KW-1185">Reference proteome</keyword>
<evidence type="ECO:0000313" key="3">
    <source>
        <dbReference type="Proteomes" id="UP000485058"/>
    </source>
</evidence>
<dbReference type="EMBL" id="BLLF01001334">
    <property type="protein sequence ID" value="GFH18660.1"/>
    <property type="molecule type" value="Genomic_DNA"/>
</dbReference>
<accession>A0A699ZB90</accession>
<organism evidence="2 3">
    <name type="scientific">Haematococcus lacustris</name>
    <name type="common">Green alga</name>
    <name type="synonym">Haematococcus pluvialis</name>
    <dbReference type="NCBI Taxonomy" id="44745"/>
    <lineage>
        <taxon>Eukaryota</taxon>
        <taxon>Viridiplantae</taxon>
        <taxon>Chlorophyta</taxon>
        <taxon>core chlorophytes</taxon>
        <taxon>Chlorophyceae</taxon>
        <taxon>CS clade</taxon>
        <taxon>Chlamydomonadales</taxon>
        <taxon>Haematococcaceae</taxon>
        <taxon>Haematococcus</taxon>
    </lineage>
</organism>
<proteinExistence type="predicted"/>
<gene>
    <name evidence="2" type="ORF">HaLaN_15500</name>
</gene>
<feature type="region of interest" description="Disordered" evidence="1">
    <location>
        <begin position="1"/>
        <end position="43"/>
    </location>
</feature>
<evidence type="ECO:0000256" key="1">
    <source>
        <dbReference type="SAM" id="MobiDB-lite"/>
    </source>
</evidence>
<name>A0A699ZB90_HAELA</name>
<sequence>MAPLDTPLQPGATFGGLLDLRPQPGPPGGPQAPAPGPGLPAAPAAGQLLCHQLVILLETEENPYGVVEGAGIVVVWLAPLTSPATASPGGTGCVRCEDGLS</sequence>
<feature type="non-terminal residue" evidence="2">
    <location>
        <position position="1"/>
    </location>
</feature>
<comment type="caution">
    <text evidence="2">The sequence shown here is derived from an EMBL/GenBank/DDBJ whole genome shotgun (WGS) entry which is preliminary data.</text>
</comment>